<evidence type="ECO:0000256" key="1">
    <source>
        <dbReference type="ARBA" id="ARBA00004533"/>
    </source>
</evidence>
<gene>
    <name evidence="7" type="ORF">TRIHO_34240</name>
</gene>
<keyword evidence="2" id="KW-1003">Cell membrane</keyword>
<dbReference type="RefSeq" id="WP_068246453.1">
    <property type="nucleotide sequence ID" value="NZ_LPUY01000088.1"/>
</dbReference>
<dbReference type="PATRIC" id="fig|1768241.3.peg.3575"/>
<dbReference type="Proteomes" id="UP000068382">
    <property type="component" value="Unassembled WGS sequence"/>
</dbReference>
<dbReference type="EC" id="2.3.1.-" evidence="7"/>
<reference evidence="7 8" key="1">
    <citation type="submission" date="2015-12" db="EMBL/GenBank/DDBJ databases">
        <title>Genome sequence of the marine Rhodobacteraceae strain O3.65, Candidatus Tritonibacter horizontis.</title>
        <authorList>
            <person name="Poehlein A."/>
            <person name="Giebel H.A."/>
            <person name="Voget S."/>
            <person name="Brinkhoff T."/>
        </authorList>
    </citation>
    <scope>NUCLEOTIDE SEQUENCE [LARGE SCALE GENOMIC DNA]</scope>
    <source>
        <strain evidence="7 8">O3.65</strain>
    </source>
</reference>
<protein>
    <submittedName>
        <fullName evidence="7">Phosphatidylinositol mannoside acyltransferase</fullName>
        <ecNumber evidence="7">2.3.1.-</ecNumber>
    </submittedName>
</protein>
<keyword evidence="3" id="KW-0997">Cell inner membrane</keyword>
<dbReference type="EMBL" id="LPUY01000088">
    <property type="protein sequence ID" value="KUP91762.1"/>
    <property type="molecule type" value="Genomic_DNA"/>
</dbReference>
<dbReference type="OrthoDB" id="9801955at2"/>
<evidence type="ECO:0000256" key="2">
    <source>
        <dbReference type="ARBA" id="ARBA00022475"/>
    </source>
</evidence>
<evidence type="ECO:0000256" key="5">
    <source>
        <dbReference type="ARBA" id="ARBA00023136"/>
    </source>
</evidence>
<proteinExistence type="predicted"/>
<evidence type="ECO:0000313" key="8">
    <source>
        <dbReference type="Proteomes" id="UP000068382"/>
    </source>
</evidence>
<name>A0A132BUM5_9RHOB</name>
<comment type="subcellular location">
    <subcellularLocation>
        <location evidence="1">Cell inner membrane</location>
    </subcellularLocation>
</comment>
<keyword evidence="4 7" id="KW-0808">Transferase</keyword>
<evidence type="ECO:0000256" key="3">
    <source>
        <dbReference type="ARBA" id="ARBA00022519"/>
    </source>
</evidence>
<dbReference type="GO" id="GO:0016746">
    <property type="term" value="F:acyltransferase activity"/>
    <property type="evidence" value="ECO:0007669"/>
    <property type="project" value="UniProtKB-KW"/>
</dbReference>
<evidence type="ECO:0000313" key="7">
    <source>
        <dbReference type="EMBL" id="KUP91762.1"/>
    </source>
</evidence>
<dbReference type="PANTHER" id="PTHR30606">
    <property type="entry name" value="LIPID A BIOSYNTHESIS LAUROYL ACYLTRANSFERASE"/>
    <property type="match status" value="1"/>
</dbReference>
<accession>A0A132BUM5</accession>
<dbReference type="CDD" id="cd07984">
    <property type="entry name" value="LPLAT_LABLAT-like"/>
    <property type="match status" value="1"/>
</dbReference>
<comment type="caution">
    <text evidence="7">The sequence shown here is derived from an EMBL/GenBank/DDBJ whole genome shotgun (WGS) entry which is preliminary data.</text>
</comment>
<dbReference type="GO" id="GO:0005886">
    <property type="term" value="C:plasma membrane"/>
    <property type="evidence" value="ECO:0007669"/>
    <property type="project" value="UniProtKB-SubCell"/>
</dbReference>
<keyword evidence="5" id="KW-0472">Membrane</keyword>
<organism evidence="7 8">
    <name type="scientific">Tritonibacter horizontis</name>
    <dbReference type="NCBI Taxonomy" id="1768241"/>
    <lineage>
        <taxon>Bacteria</taxon>
        <taxon>Pseudomonadati</taxon>
        <taxon>Pseudomonadota</taxon>
        <taxon>Alphaproteobacteria</taxon>
        <taxon>Rhodobacterales</taxon>
        <taxon>Paracoccaceae</taxon>
        <taxon>Tritonibacter</taxon>
    </lineage>
</organism>
<evidence type="ECO:0000256" key="6">
    <source>
        <dbReference type="ARBA" id="ARBA00023315"/>
    </source>
</evidence>
<dbReference type="InterPro" id="IPR004960">
    <property type="entry name" value="LipA_acyltrans"/>
</dbReference>
<dbReference type="PANTHER" id="PTHR30606:SF10">
    <property type="entry name" value="PHOSPHATIDYLINOSITOL MANNOSIDE ACYLTRANSFERASE"/>
    <property type="match status" value="1"/>
</dbReference>
<dbReference type="GO" id="GO:0009247">
    <property type="term" value="P:glycolipid biosynthetic process"/>
    <property type="evidence" value="ECO:0007669"/>
    <property type="project" value="UniProtKB-ARBA"/>
</dbReference>
<keyword evidence="6 7" id="KW-0012">Acyltransferase</keyword>
<sequence>MPAAPSELTRSERFKYFSINLLLRGLIGGLNLIPYRRRVSAMGWVLRQLAPITGFHKRVRRNLAYTRPDLSPAEVETLCHEVADNVGRTLAELYAGAPFWARARAAPLTGPGLAALNAARAAGQPVVLVTGHFGNYDAARSKLVQMGFNMGSLYRRMANPYFNDHYVKAISATGKPMFQQGKRGMVEMVRHLKSGGNIAIVADMHAQGGQYLPFFGRPALTSTVPAELALKYKAAFIPIYGIRCDNGLDFEVHLSDEIPHSDPVTMTQAVCDDLETQVRAHMGQWFWVHRRWKPMHDTPHPDAPKSPPPPAAGA</sequence>
<dbReference type="AlphaFoldDB" id="A0A132BUM5"/>
<evidence type="ECO:0000256" key="4">
    <source>
        <dbReference type="ARBA" id="ARBA00022679"/>
    </source>
</evidence>
<dbReference type="Pfam" id="PF03279">
    <property type="entry name" value="Lip_A_acyltrans"/>
    <property type="match status" value="1"/>
</dbReference>
<keyword evidence="8" id="KW-1185">Reference proteome</keyword>